<proteinExistence type="predicted"/>
<dbReference type="AlphaFoldDB" id="A0AAJ5T878"/>
<feature type="region of interest" description="Disordered" evidence="1">
    <location>
        <begin position="1"/>
        <end position="49"/>
    </location>
</feature>
<evidence type="ECO:0000313" key="2">
    <source>
        <dbReference type="EMBL" id="VBB16577.1"/>
    </source>
</evidence>
<dbReference type="GO" id="GO:0016787">
    <property type="term" value="F:hydrolase activity"/>
    <property type="evidence" value="ECO:0007669"/>
    <property type="project" value="UniProtKB-KW"/>
</dbReference>
<dbReference type="InterPro" id="IPR016516">
    <property type="entry name" value="UCP07580"/>
</dbReference>
<dbReference type="PANTHER" id="PTHR39456:SF1">
    <property type="entry name" value="METAL-DEPENDENT HYDROLASE"/>
    <property type="match status" value="1"/>
</dbReference>
<dbReference type="Pfam" id="PF10118">
    <property type="entry name" value="Metal_hydrol"/>
    <property type="match status" value="1"/>
</dbReference>
<protein>
    <submittedName>
        <fullName evidence="2">Predicted metal-dependent hydrolase</fullName>
    </submittedName>
</protein>
<organism evidence="2 3">
    <name type="scientific">Burkholderia stabilis</name>
    <dbReference type="NCBI Taxonomy" id="95485"/>
    <lineage>
        <taxon>Bacteria</taxon>
        <taxon>Pseudomonadati</taxon>
        <taxon>Pseudomonadota</taxon>
        <taxon>Betaproteobacteria</taxon>
        <taxon>Burkholderiales</taxon>
        <taxon>Burkholderiaceae</taxon>
        <taxon>Burkholderia</taxon>
        <taxon>Burkholderia cepacia complex</taxon>
    </lineage>
</organism>
<gene>
    <name evidence="2" type="ORF">BSTAB16_6784</name>
</gene>
<evidence type="ECO:0000256" key="1">
    <source>
        <dbReference type="SAM" id="MobiDB-lite"/>
    </source>
</evidence>
<dbReference type="PANTHER" id="PTHR39456">
    <property type="entry name" value="METAL-DEPENDENT HYDROLASE"/>
    <property type="match status" value="1"/>
</dbReference>
<dbReference type="Proteomes" id="UP000268684">
    <property type="component" value="Chromosome III"/>
</dbReference>
<keyword evidence="3" id="KW-1185">Reference proteome</keyword>
<keyword evidence="2" id="KW-0378">Hydrolase</keyword>
<evidence type="ECO:0000313" key="3">
    <source>
        <dbReference type="Proteomes" id="UP000268684"/>
    </source>
</evidence>
<sequence length="308" mass="34500">MRAPHATRHGMCDHGAINEPPRNEAQTGTAPSHRRATARVPQHDSRPGFDYSRSNFSDWNRGDPVASHFFNALSLFFPAGEKFFIHSVKCFSARVTDPVTAAAVRTFVSQEASHSNEHRRYLEAMVRQGYKIDALDIRMFARPLASVSPAWRLAMTVAMEHFTASLSRSLLEAGCVDGDTSLTRLWHWHACEELEHQSVALDVYRQTVGTGARAYWLRVAAAVRVSWNFLPRLTANFAALLAHDLRLPRVVCYLKALSYLWGRPGVFSVLAPDFIAYFRPSFHPGTRWGSDQALIAAVRSELEIAHAA</sequence>
<dbReference type="EMBL" id="LR025744">
    <property type="protein sequence ID" value="VBB16577.1"/>
    <property type="molecule type" value="Genomic_DNA"/>
</dbReference>
<name>A0AAJ5T878_9BURK</name>
<accession>A0AAJ5T878</accession>
<reference evidence="2 3" key="1">
    <citation type="submission" date="2017-11" db="EMBL/GenBank/DDBJ databases">
        <authorList>
            <person name="Seth-Smith MB H."/>
        </authorList>
    </citation>
    <scope>NUCLEOTIDE SEQUENCE [LARGE SCALE GENOMIC DNA]</scope>
    <source>
        <strain evidence="2">E</strain>
    </source>
</reference>